<keyword evidence="1" id="KW-0521">NADP</keyword>
<sequence>MAELKDHLWQGRWIDDAEAGKLLAELPALAGEELARPLPARQVVAACERLSRLLSDAESAVHRRLFARLVEDGSDEASARQSIAEIAEFLSRDGLERKLRVELGGTDPESLRRADFRTPVFESWAPVGLLTHVTAGNDPIVGVFSAVEGLLAGNVNVLKTSGGGSLFTHLILEALGEQDPDGTVASRLIVLRFSSARTDWLRLLCAPADAVAVWGGEEAVSGVSEHVPAGCRLITWGHRISFAYLTADAWADEEVLDGVADSVCRLDQQACSSPQVVYLDTDDRTQLAAFAERLGTALDRRGAAFPAMPPGVAEQAEITTTLLVARSEEHLGLTRTYGGTADAWRILVDHRSALRASPLYRTVWVKPLPREQLTATLRPMRRYLQTAGLAAARTDVPELAERLFTAGVLRVTPVGSMLDSYPGEPHDGLYPLQRYSRRVSVRLDERFAHDTRLDDLHPRAAAGPAAWQRPSAARPVMTKADVQRLNPDVPADKQQLHICSGGSSGSPALAVHSYADWTTQLRRGGEGLVAAGFDVRTDRVANLLFAGGMYGSFLYGNGLLEEIGATQLPVAGSTDYERDAAVLIRHRANTILAMPSYVRQLFQHAGDTLRAYGGIRKVFYGGEHFGAEQRRHLAEEFGIEVIRGFAYGGSDLGTMGHQCEHAEGSVYHLFNDLFTLEILGIDSTEPVAPGETGRIVFTPHTRSAPDISRYEQGDLGRWVEGVCECGRTTPRFELLGRTGDVIRTGTYFLNYRRFSRIAEEHLGYGGELQMLVEPGAARERVVLRMTGTDTDQAAAAFLAHYPELHAAVTEERLLDLRVDAVGRDGYERAASSGKLRTVIDRRTGV</sequence>
<evidence type="ECO:0000256" key="1">
    <source>
        <dbReference type="ARBA" id="ARBA00022857"/>
    </source>
</evidence>
<dbReference type="EMBL" id="BAAABX010000010">
    <property type="protein sequence ID" value="GAA0392779.1"/>
    <property type="molecule type" value="Genomic_DNA"/>
</dbReference>
<dbReference type="Proteomes" id="UP001500879">
    <property type="component" value="Unassembled WGS sequence"/>
</dbReference>
<dbReference type="Pfam" id="PF05893">
    <property type="entry name" value="LuxC"/>
    <property type="match status" value="1"/>
</dbReference>
<dbReference type="InterPro" id="IPR008670">
    <property type="entry name" value="CoA_reduct_LuxC"/>
</dbReference>
<evidence type="ECO:0000313" key="3">
    <source>
        <dbReference type="Proteomes" id="UP001500879"/>
    </source>
</evidence>
<accession>A0ABP3I8X6</accession>
<dbReference type="InterPro" id="IPR042099">
    <property type="entry name" value="ANL_N_sf"/>
</dbReference>
<protein>
    <recommendedName>
        <fullName evidence="4">Long-chain-fatty-acyl-CoA reductase</fullName>
    </recommendedName>
</protein>
<evidence type="ECO:0000313" key="2">
    <source>
        <dbReference type="EMBL" id="GAA0392779.1"/>
    </source>
</evidence>
<reference evidence="3" key="1">
    <citation type="journal article" date="2019" name="Int. J. Syst. Evol. Microbiol.">
        <title>The Global Catalogue of Microorganisms (GCM) 10K type strain sequencing project: providing services to taxonomists for standard genome sequencing and annotation.</title>
        <authorList>
            <consortium name="The Broad Institute Genomics Platform"/>
            <consortium name="The Broad Institute Genome Sequencing Center for Infectious Disease"/>
            <person name="Wu L."/>
            <person name="Ma J."/>
        </authorList>
    </citation>
    <scope>NUCLEOTIDE SEQUENCE [LARGE SCALE GENOMIC DNA]</scope>
    <source>
        <strain evidence="3">JCM 4788</strain>
    </source>
</reference>
<keyword evidence="3" id="KW-1185">Reference proteome</keyword>
<name>A0ABP3I8X6_9ACTN</name>
<organism evidence="2 3">
    <name type="scientific">Streptomyces luteireticuli</name>
    <dbReference type="NCBI Taxonomy" id="173858"/>
    <lineage>
        <taxon>Bacteria</taxon>
        <taxon>Bacillati</taxon>
        <taxon>Actinomycetota</taxon>
        <taxon>Actinomycetes</taxon>
        <taxon>Kitasatosporales</taxon>
        <taxon>Streptomycetaceae</taxon>
        <taxon>Streptomyces</taxon>
    </lineage>
</organism>
<dbReference type="SUPFAM" id="SSF56801">
    <property type="entry name" value="Acetyl-CoA synthetase-like"/>
    <property type="match status" value="1"/>
</dbReference>
<dbReference type="InterPro" id="IPR016161">
    <property type="entry name" value="Ald_DH/histidinol_DH"/>
</dbReference>
<proteinExistence type="predicted"/>
<dbReference type="RefSeq" id="WP_344020620.1">
    <property type="nucleotide sequence ID" value="NZ_BAAABX010000010.1"/>
</dbReference>
<dbReference type="PANTHER" id="PTHR43845">
    <property type="entry name" value="BLR5969 PROTEIN"/>
    <property type="match status" value="1"/>
</dbReference>
<dbReference type="PANTHER" id="PTHR43845:SF1">
    <property type="entry name" value="BLR5969 PROTEIN"/>
    <property type="match status" value="1"/>
</dbReference>
<evidence type="ECO:0008006" key="4">
    <source>
        <dbReference type="Google" id="ProtNLM"/>
    </source>
</evidence>
<gene>
    <name evidence="2" type="ORF">GCM10010357_11930</name>
</gene>
<comment type="caution">
    <text evidence="2">The sequence shown here is derived from an EMBL/GenBank/DDBJ whole genome shotgun (WGS) entry which is preliminary data.</text>
</comment>
<dbReference type="Gene3D" id="3.40.50.12780">
    <property type="entry name" value="N-terminal domain of ligase-like"/>
    <property type="match status" value="1"/>
</dbReference>
<dbReference type="SUPFAM" id="SSF53720">
    <property type="entry name" value="ALDH-like"/>
    <property type="match status" value="1"/>
</dbReference>